<organism evidence="4 5">
    <name type="scientific">Enorma massiliensis</name>
    <dbReference type="NCBI Taxonomy" id="1472761"/>
    <lineage>
        <taxon>Bacteria</taxon>
        <taxon>Bacillati</taxon>
        <taxon>Actinomycetota</taxon>
        <taxon>Coriobacteriia</taxon>
        <taxon>Coriobacteriales</taxon>
        <taxon>Coriobacteriaceae</taxon>
        <taxon>Enorma</taxon>
    </lineage>
</organism>
<reference evidence="5" key="1">
    <citation type="submission" date="2017-04" db="EMBL/GenBank/DDBJ databases">
        <title>Function of individual gut microbiota members based on whole genome sequencing of pure cultures obtained from chicken caecum.</title>
        <authorList>
            <person name="Medvecky M."/>
            <person name="Cejkova D."/>
            <person name="Polansky O."/>
            <person name="Karasova D."/>
            <person name="Kubasova T."/>
            <person name="Cizek A."/>
            <person name="Rychlik I."/>
        </authorList>
    </citation>
    <scope>NUCLEOTIDE SEQUENCE [LARGE SCALE GENOMIC DNA]</scope>
    <source>
        <strain evidence="5">An70</strain>
    </source>
</reference>
<feature type="transmembrane region" description="Helical" evidence="2">
    <location>
        <begin position="79"/>
        <end position="99"/>
    </location>
</feature>
<keyword evidence="2" id="KW-0472">Membrane</keyword>
<dbReference type="STRING" id="1118060.GCA_000311845_01484"/>
<evidence type="ECO:0000256" key="1">
    <source>
        <dbReference type="SAM" id="MobiDB-lite"/>
    </source>
</evidence>
<dbReference type="Gene3D" id="3.20.20.370">
    <property type="entry name" value="Glycoside hydrolase/deacetylase"/>
    <property type="match status" value="1"/>
</dbReference>
<accession>A0A1Y3U7G6</accession>
<evidence type="ECO:0000256" key="2">
    <source>
        <dbReference type="SAM" id="Phobius"/>
    </source>
</evidence>
<gene>
    <name evidence="4" type="ORF">B5G21_05525</name>
</gene>
<dbReference type="eggNOG" id="COG0726">
    <property type="taxonomic scope" value="Bacteria"/>
</dbReference>
<dbReference type="Pfam" id="PF01522">
    <property type="entry name" value="Polysacc_deac_1"/>
    <property type="match status" value="1"/>
</dbReference>
<dbReference type="EMBL" id="NFHO01000005">
    <property type="protein sequence ID" value="OUN43057.1"/>
    <property type="molecule type" value="Genomic_DNA"/>
</dbReference>
<keyword evidence="2" id="KW-1133">Transmembrane helix</keyword>
<feature type="region of interest" description="Disordered" evidence="1">
    <location>
        <begin position="1"/>
        <end position="73"/>
    </location>
</feature>
<keyword evidence="5" id="KW-1185">Reference proteome</keyword>
<dbReference type="RefSeq" id="WP_087186351.1">
    <property type="nucleotide sequence ID" value="NZ_NFHO01000005.1"/>
</dbReference>
<dbReference type="GO" id="GO:0016810">
    <property type="term" value="F:hydrolase activity, acting on carbon-nitrogen (but not peptide) bonds"/>
    <property type="evidence" value="ECO:0007669"/>
    <property type="project" value="InterPro"/>
</dbReference>
<dbReference type="InterPro" id="IPR050248">
    <property type="entry name" value="Polysacc_deacetylase_ArnD"/>
</dbReference>
<keyword evidence="2" id="KW-0812">Transmembrane</keyword>
<protein>
    <recommendedName>
        <fullName evidence="3">NodB homology domain-containing protein</fullName>
    </recommendedName>
</protein>
<dbReference type="InterPro" id="IPR011330">
    <property type="entry name" value="Glyco_hydro/deAcase_b/a-brl"/>
</dbReference>
<evidence type="ECO:0000313" key="5">
    <source>
        <dbReference type="Proteomes" id="UP000196560"/>
    </source>
</evidence>
<feature type="compositionally biased region" description="Basic residues" evidence="1">
    <location>
        <begin position="52"/>
        <end position="73"/>
    </location>
</feature>
<dbReference type="Proteomes" id="UP000196560">
    <property type="component" value="Unassembled WGS sequence"/>
</dbReference>
<dbReference type="SUPFAM" id="SSF88713">
    <property type="entry name" value="Glycoside hydrolase/deacetylase"/>
    <property type="match status" value="1"/>
</dbReference>
<dbReference type="CDD" id="cd10917">
    <property type="entry name" value="CE4_NodB_like_6s_7s"/>
    <property type="match status" value="1"/>
</dbReference>
<dbReference type="PANTHER" id="PTHR10587">
    <property type="entry name" value="GLYCOSYL TRANSFERASE-RELATED"/>
    <property type="match status" value="1"/>
</dbReference>
<dbReference type="InterPro" id="IPR002509">
    <property type="entry name" value="NODB_dom"/>
</dbReference>
<name>A0A1Y3U7G6_9ACTN</name>
<dbReference type="AlphaFoldDB" id="A0A1Y3U7G6"/>
<sequence>MLNHTTSYPPKRPHPRRNQKTTGYQLPRGRARSARRPGATYLNHSQGFGNAGHKRRGGNAARGSRRSQNNRRNSTRRTYAFMIVGCALLFFVASVIWYLNRSVTVTLNGSETSIHINATLTQLIENEGLDESCDAGDLLAVDDSVLERGGGDRYAVTLDGEDVAMDELDSVHLAGGETVEVADGADVYEEHDVEATEIAPTITVEGTGAIGFVRTWGIPGRSEVWTGKQSGIVQDRGVVQEVQNCEVVYRSVSPDGDGKYVALTFDEGPSSHTQEILDVLEEKGVHATFFLQGETVAQNPSAARAIAEAGHELGSNAYTDTRLSSLSGEDLRSQLTNGFAAIKDATGTTTSLLRAPYAAFSTENWAESMDLVSAVVSWNIDSGDWLLPGADTVVSNVTGSVRSGNIVLLTDSEPTGAQTAEALGTLIDRLQADGFTIVTLSELVATDEDLAEELDISKVSMPEDAVLPTVPADEEGSSA</sequence>
<evidence type="ECO:0000313" key="4">
    <source>
        <dbReference type="EMBL" id="OUN43057.1"/>
    </source>
</evidence>
<dbReference type="PROSITE" id="PS51677">
    <property type="entry name" value="NODB"/>
    <property type="match status" value="1"/>
</dbReference>
<dbReference type="GO" id="GO:0005975">
    <property type="term" value="P:carbohydrate metabolic process"/>
    <property type="evidence" value="ECO:0007669"/>
    <property type="project" value="InterPro"/>
</dbReference>
<evidence type="ECO:0000259" key="3">
    <source>
        <dbReference type="PROSITE" id="PS51677"/>
    </source>
</evidence>
<proteinExistence type="predicted"/>
<feature type="domain" description="NodB homology" evidence="3">
    <location>
        <begin position="259"/>
        <end position="438"/>
    </location>
</feature>
<comment type="caution">
    <text evidence="4">The sequence shown here is derived from an EMBL/GenBank/DDBJ whole genome shotgun (WGS) entry which is preliminary data.</text>
</comment>